<organism evidence="5 6">
    <name type="scientific">Actinomadura luteofluorescens</name>
    <dbReference type="NCBI Taxonomy" id="46163"/>
    <lineage>
        <taxon>Bacteria</taxon>
        <taxon>Bacillati</taxon>
        <taxon>Actinomycetota</taxon>
        <taxon>Actinomycetes</taxon>
        <taxon>Streptosporangiales</taxon>
        <taxon>Thermomonosporaceae</taxon>
        <taxon>Actinomadura</taxon>
    </lineage>
</organism>
<dbReference type="PANTHER" id="PTHR33164">
    <property type="entry name" value="TRANSCRIPTIONAL REGULATOR, MARR FAMILY"/>
    <property type="match status" value="1"/>
</dbReference>
<comment type="caution">
    <text evidence="5">The sequence shown here is derived from an EMBL/GenBank/DDBJ whole genome shotgun (WGS) entry which is preliminary data.</text>
</comment>
<dbReference type="GO" id="GO:0006950">
    <property type="term" value="P:response to stress"/>
    <property type="evidence" value="ECO:0007669"/>
    <property type="project" value="TreeGrafter"/>
</dbReference>
<dbReference type="PANTHER" id="PTHR33164:SF99">
    <property type="entry name" value="MARR FAMILY REGULATORY PROTEIN"/>
    <property type="match status" value="1"/>
</dbReference>
<sequence length="155" mass="17165">MLDDLLERVLSEDGDPADRHVGLGMLLAAAHNRSRAGMNDELRPLGVDVRGFGMLLALEMYGPSSQRRLIDLTGIDKSTMVRIVDELEAGGLVRRERAPRDRRAHSISLTPDGTRALEGGRRAGAAVGERIFGRLDRDERDRLVELLRRIAEDEG</sequence>
<dbReference type="InterPro" id="IPR023187">
    <property type="entry name" value="Tscrpt_reg_MarR-type_CS"/>
</dbReference>
<feature type="domain" description="HTH marR-type" evidence="4">
    <location>
        <begin position="20"/>
        <end position="152"/>
    </location>
</feature>
<dbReference type="Pfam" id="PF12802">
    <property type="entry name" value="MarR_2"/>
    <property type="match status" value="1"/>
</dbReference>
<dbReference type="GO" id="GO:0003677">
    <property type="term" value="F:DNA binding"/>
    <property type="evidence" value="ECO:0007669"/>
    <property type="project" value="UniProtKB-KW"/>
</dbReference>
<dbReference type="InterPro" id="IPR000835">
    <property type="entry name" value="HTH_MarR-typ"/>
</dbReference>
<evidence type="ECO:0000256" key="3">
    <source>
        <dbReference type="ARBA" id="ARBA00023163"/>
    </source>
</evidence>
<evidence type="ECO:0000256" key="1">
    <source>
        <dbReference type="ARBA" id="ARBA00023015"/>
    </source>
</evidence>
<accession>A0A7Y9EGV7</accession>
<dbReference type="SMART" id="SM00347">
    <property type="entry name" value="HTH_MARR"/>
    <property type="match status" value="1"/>
</dbReference>
<keyword evidence="1" id="KW-0805">Transcription regulation</keyword>
<dbReference type="PRINTS" id="PR00598">
    <property type="entry name" value="HTHMARR"/>
</dbReference>
<dbReference type="InterPro" id="IPR039422">
    <property type="entry name" value="MarR/SlyA-like"/>
</dbReference>
<dbReference type="InterPro" id="IPR036390">
    <property type="entry name" value="WH_DNA-bd_sf"/>
</dbReference>
<reference evidence="5 6" key="1">
    <citation type="submission" date="2020-07" db="EMBL/GenBank/DDBJ databases">
        <title>Sequencing the genomes of 1000 actinobacteria strains.</title>
        <authorList>
            <person name="Klenk H.-P."/>
        </authorList>
    </citation>
    <scope>NUCLEOTIDE SEQUENCE [LARGE SCALE GENOMIC DNA]</scope>
    <source>
        <strain evidence="5 6">DSM 40398</strain>
    </source>
</reference>
<dbReference type="PROSITE" id="PS50995">
    <property type="entry name" value="HTH_MARR_2"/>
    <property type="match status" value="1"/>
</dbReference>
<dbReference type="Proteomes" id="UP000529783">
    <property type="component" value="Unassembled WGS sequence"/>
</dbReference>
<dbReference type="AlphaFoldDB" id="A0A7Y9EGV7"/>
<name>A0A7Y9EGV7_9ACTN</name>
<dbReference type="SUPFAM" id="SSF46785">
    <property type="entry name" value="Winged helix' DNA-binding domain"/>
    <property type="match status" value="1"/>
</dbReference>
<evidence type="ECO:0000256" key="2">
    <source>
        <dbReference type="ARBA" id="ARBA00023125"/>
    </source>
</evidence>
<proteinExistence type="predicted"/>
<evidence type="ECO:0000313" key="6">
    <source>
        <dbReference type="Proteomes" id="UP000529783"/>
    </source>
</evidence>
<dbReference type="GO" id="GO:0003700">
    <property type="term" value="F:DNA-binding transcription factor activity"/>
    <property type="evidence" value="ECO:0007669"/>
    <property type="project" value="InterPro"/>
</dbReference>
<dbReference type="EMBL" id="JACCBA010000001">
    <property type="protein sequence ID" value="NYD47479.1"/>
    <property type="molecule type" value="Genomic_DNA"/>
</dbReference>
<dbReference type="InterPro" id="IPR036388">
    <property type="entry name" value="WH-like_DNA-bd_sf"/>
</dbReference>
<protein>
    <submittedName>
        <fullName evidence="5">DNA-binding MarR family transcriptional regulator</fullName>
    </submittedName>
</protein>
<keyword evidence="2 5" id="KW-0238">DNA-binding</keyword>
<keyword evidence="6" id="KW-1185">Reference proteome</keyword>
<dbReference type="PROSITE" id="PS01117">
    <property type="entry name" value="HTH_MARR_1"/>
    <property type="match status" value="1"/>
</dbReference>
<dbReference type="Gene3D" id="1.10.10.10">
    <property type="entry name" value="Winged helix-like DNA-binding domain superfamily/Winged helix DNA-binding domain"/>
    <property type="match status" value="1"/>
</dbReference>
<gene>
    <name evidence="5" type="ORF">BJY14_003462</name>
</gene>
<dbReference type="RefSeq" id="WP_179844553.1">
    <property type="nucleotide sequence ID" value="NZ_JACCBA010000001.1"/>
</dbReference>
<evidence type="ECO:0000259" key="4">
    <source>
        <dbReference type="PROSITE" id="PS50995"/>
    </source>
</evidence>
<keyword evidence="3" id="KW-0804">Transcription</keyword>
<evidence type="ECO:0000313" key="5">
    <source>
        <dbReference type="EMBL" id="NYD47479.1"/>
    </source>
</evidence>